<evidence type="ECO:0000313" key="5">
    <source>
        <dbReference type="Proteomes" id="UP000249616"/>
    </source>
</evidence>
<feature type="region of interest" description="Disordered" evidence="1">
    <location>
        <begin position="213"/>
        <end position="332"/>
    </location>
</feature>
<feature type="compositionally biased region" description="Low complexity" evidence="1">
    <location>
        <begin position="228"/>
        <end position="238"/>
    </location>
</feature>
<dbReference type="Proteomes" id="UP000249616">
    <property type="component" value="Chromosome"/>
</dbReference>
<keyword evidence="2" id="KW-0472">Membrane</keyword>
<evidence type="ECO:0000313" key="4">
    <source>
        <dbReference type="EMBL" id="AWW37832.1"/>
    </source>
</evidence>
<feature type="transmembrane region" description="Helical" evidence="2">
    <location>
        <begin position="88"/>
        <end position="107"/>
    </location>
</feature>
<feature type="compositionally biased region" description="Gly residues" evidence="1">
    <location>
        <begin position="239"/>
        <end position="275"/>
    </location>
</feature>
<keyword evidence="2" id="KW-1133">Transmembrane helix</keyword>
<organism evidence="4 5">
    <name type="scientific">Streptomyces cadmiisoli</name>
    <dbReference type="NCBI Taxonomy" id="2184053"/>
    <lineage>
        <taxon>Bacteria</taxon>
        <taxon>Bacillati</taxon>
        <taxon>Actinomycetota</taxon>
        <taxon>Actinomycetes</taxon>
        <taxon>Kitasatosporales</taxon>
        <taxon>Streptomycetaceae</taxon>
        <taxon>Streptomyces</taxon>
        <taxon>Streptomyces aurantiacus group</taxon>
    </lineage>
</organism>
<feature type="transmembrane region" description="Helical" evidence="2">
    <location>
        <begin position="63"/>
        <end position="81"/>
    </location>
</feature>
<keyword evidence="5" id="KW-1185">Reference proteome</keyword>
<feature type="transmembrane region" description="Helical" evidence="2">
    <location>
        <begin position="113"/>
        <end position="131"/>
    </location>
</feature>
<gene>
    <name evidence="4" type="ORF">DN051_15190</name>
</gene>
<dbReference type="AlphaFoldDB" id="A0A2Z4IY91"/>
<accession>A0A2Z4IY91</accession>
<evidence type="ECO:0000256" key="1">
    <source>
        <dbReference type="SAM" id="MobiDB-lite"/>
    </source>
</evidence>
<feature type="compositionally biased region" description="Acidic residues" evidence="1">
    <location>
        <begin position="323"/>
        <end position="332"/>
    </location>
</feature>
<feature type="compositionally biased region" description="Basic and acidic residues" evidence="1">
    <location>
        <begin position="592"/>
        <end position="634"/>
    </location>
</feature>
<feature type="compositionally biased region" description="Low complexity" evidence="1">
    <location>
        <begin position="276"/>
        <end position="294"/>
    </location>
</feature>
<keyword evidence="2" id="KW-0812">Transmembrane</keyword>
<feature type="transmembrane region" description="Helical" evidence="2">
    <location>
        <begin position="31"/>
        <end position="51"/>
    </location>
</feature>
<dbReference type="RefSeq" id="WP_112438896.1">
    <property type="nucleotide sequence ID" value="NZ_CP030073.1"/>
</dbReference>
<protein>
    <recommendedName>
        <fullName evidence="3">Tox-REase-5 domain-containing protein</fullName>
    </recommendedName>
</protein>
<evidence type="ECO:0000259" key="3">
    <source>
        <dbReference type="Pfam" id="PF15648"/>
    </source>
</evidence>
<sequence length="805" mass="85085">MASIGGVSAFGGAGASGRDGRREIPGPLSSALVLVRLLFAATVVGGLGVLLTASSVDAVDGGLLARVVYAAAPGVLGWWLARRSRAGGVRIWAGLIAVQVWLVLGSISNIAEGSARGFTQLLVPAVVLYLLTRPASRAWYRLPRTDRRPHRPFSLARMIRWRRDDGQTAVEYAGLVAVVVAIISALVVTGLGTQILTGIQSQVCRVTGTACPATGDGDEVTAGDGTDQNPGSDQPPGNGQNGGQNGGLNGGQNGGQNGDTGGDQGAGGDDGGNTGDGNADDNGPTDDTPAPDTPSAVDRHVVDPVADADEIDEPPYEDPTAGGDDDGGGDDEGCFSGFGAFFGCAGDQLQQVGEGLFVDGIGGDLVGMWNTVTNPVETWNGLMDYGRSLGQEWWDGTADAREMWGDGDYLGALLDWGGASLGTGGTVLFDMFIGDDVVDQWNSGNETRAVTTVLWNVGSLFIPGYGEAKIAEKIGALGRLGRLADGAAEAAQDAQRAARAGDLDALEDAARRADEAADEAEDAARRSGCTIAAPGPKVPYGRAYEGGGGGTPPALTGAPGGGSTVLAAAPARVPYRLVANEGCDEEAGEQARQAREQERQAYVERKRAEEPARAQEALENKRQWPDPERNDTSDPRNYNAPDWAEDLQTRTYGDADGSDGFWASRDRNPAPNWKNESWLRYQEQITNTRRGYEYVVPHPRDGVPDVEYDGWDASRRTYLEAKNGYASYLSRSDPGRLTESGKQEFVAEARRQVEAAGDRRVEWHFSNEDVADAARRAFRDEGLSIRVFHTEQKPAGGTRRPEAFD</sequence>
<dbReference type="EMBL" id="CP030073">
    <property type="protein sequence ID" value="AWW37832.1"/>
    <property type="molecule type" value="Genomic_DNA"/>
</dbReference>
<reference evidence="4 5" key="1">
    <citation type="journal article" date="2019" name="Int. J. Syst. Evol. Microbiol.">
        <title>Streptomyces cadmiisoli sp. nov., a novel actinomycete isolated from cadmium-contaminated soil.</title>
        <authorList>
            <person name="Li K."/>
            <person name="Tang X."/>
            <person name="Zhao J."/>
            <person name="Guo Y."/>
            <person name="Tang Y."/>
            <person name="Gao J."/>
        </authorList>
    </citation>
    <scope>NUCLEOTIDE SEQUENCE [LARGE SCALE GENOMIC DNA]</scope>
    <source>
        <strain evidence="4 5">ZFG47</strain>
    </source>
</reference>
<feature type="transmembrane region" description="Helical" evidence="2">
    <location>
        <begin position="169"/>
        <end position="192"/>
    </location>
</feature>
<name>A0A2Z4IY91_9ACTN</name>
<dbReference type="InterPro" id="IPR028904">
    <property type="entry name" value="Tox-REase-5_dom"/>
</dbReference>
<feature type="compositionally biased region" description="Acidic residues" evidence="1">
    <location>
        <begin position="306"/>
        <end position="316"/>
    </location>
</feature>
<evidence type="ECO:0000256" key="2">
    <source>
        <dbReference type="SAM" id="Phobius"/>
    </source>
</evidence>
<dbReference type="Pfam" id="PF15648">
    <property type="entry name" value="Tox-REase-5"/>
    <property type="match status" value="1"/>
</dbReference>
<feature type="region of interest" description="Disordered" evidence="1">
    <location>
        <begin position="587"/>
        <end position="668"/>
    </location>
</feature>
<dbReference type="KEGG" id="scad:DN051_15190"/>
<feature type="domain" description="Tox-REase-5" evidence="3">
    <location>
        <begin position="678"/>
        <end position="767"/>
    </location>
</feature>
<proteinExistence type="predicted"/>
<feature type="region of interest" description="Disordered" evidence="1">
    <location>
        <begin position="509"/>
        <end position="545"/>
    </location>
</feature>